<comment type="caution">
    <text evidence="1">The sequence shown here is derived from an EMBL/GenBank/DDBJ whole genome shotgun (WGS) entry which is preliminary data.</text>
</comment>
<dbReference type="Proteomes" id="UP000600171">
    <property type="component" value="Unassembled WGS sequence"/>
</dbReference>
<dbReference type="EMBL" id="BMDC01000004">
    <property type="protein sequence ID" value="GGH66772.1"/>
    <property type="molecule type" value="Genomic_DNA"/>
</dbReference>
<dbReference type="AlphaFoldDB" id="A0A917MXI0"/>
<name>A0A917MXI0_9MICC</name>
<accession>A0A917MXI0</accession>
<sequence length="70" mass="8063">MSLSNSERDLLAREFEENLAQSGLTFEEFRQETGFPEARFLDAFMVFEGCDPADVEFIRGLLEEAVQRAR</sequence>
<proteinExistence type="predicted"/>
<evidence type="ECO:0000313" key="1">
    <source>
        <dbReference type="EMBL" id="GGH66772.1"/>
    </source>
</evidence>
<evidence type="ECO:0000313" key="2">
    <source>
        <dbReference type="Proteomes" id="UP000600171"/>
    </source>
</evidence>
<protein>
    <submittedName>
        <fullName evidence="1">Uncharacterized protein</fullName>
    </submittedName>
</protein>
<organism evidence="1 2">
    <name type="scientific">Rothia aerolata</name>
    <dbReference type="NCBI Taxonomy" id="1812262"/>
    <lineage>
        <taxon>Bacteria</taxon>
        <taxon>Bacillati</taxon>
        <taxon>Actinomycetota</taxon>
        <taxon>Actinomycetes</taxon>
        <taxon>Micrococcales</taxon>
        <taxon>Micrococcaceae</taxon>
        <taxon>Rothia</taxon>
    </lineage>
</organism>
<dbReference type="RefSeq" id="WP_188360339.1">
    <property type="nucleotide sequence ID" value="NZ_BMDC01000004.1"/>
</dbReference>
<keyword evidence="2" id="KW-1185">Reference proteome</keyword>
<gene>
    <name evidence="1" type="ORF">GCM10007359_21240</name>
</gene>
<reference evidence="1 2" key="1">
    <citation type="journal article" date="2014" name="Int. J. Syst. Evol. Microbiol.">
        <title>Complete genome sequence of Corynebacterium casei LMG S-19264T (=DSM 44701T), isolated from a smear-ripened cheese.</title>
        <authorList>
            <consortium name="US DOE Joint Genome Institute (JGI-PGF)"/>
            <person name="Walter F."/>
            <person name="Albersmeier A."/>
            <person name="Kalinowski J."/>
            <person name="Ruckert C."/>
        </authorList>
    </citation>
    <scope>NUCLEOTIDE SEQUENCE [LARGE SCALE GENOMIC DNA]</scope>
    <source>
        <strain evidence="1 2">CCM 8669</strain>
    </source>
</reference>